<gene>
    <name evidence="9" type="primary">dnajc25</name>
    <name evidence="9" type="ORF">g.4907</name>
</gene>
<evidence type="ECO:0000256" key="6">
    <source>
        <dbReference type="ARBA" id="ARBA00024193"/>
    </source>
</evidence>
<name>A0A6G1SPL5_9ACAR</name>
<evidence type="ECO:0000256" key="7">
    <source>
        <dbReference type="SAM" id="SignalP"/>
    </source>
</evidence>
<comment type="similarity">
    <text evidence="6">Belongs to the DNAJC25 family.</text>
</comment>
<keyword evidence="4" id="KW-0472">Membrane</keyword>
<comment type="subcellular location">
    <subcellularLocation>
        <location evidence="1">Membrane</location>
        <topology evidence="1">Multi-pass membrane protein</topology>
    </subcellularLocation>
</comment>
<keyword evidence="3" id="KW-1133">Transmembrane helix</keyword>
<proteinExistence type="inferred from homology"/>
<dbReference type="PRINTS" id="PR00625">
    <property type="entry name" value="JDOMAIN"/>
</dbReference>
<evidence type="ECO:0000256" key="1">
    <source>
        <dbReference type="ARBA" id="ARBA00004141"/>
    </source>
</evidence>
<dbReference type="InterPro" id="IPR044632">
    <property type="entry name" value="DNAJC25-like"/>
</dbReference>
<evidence type="ECO:0000256" key="5">
    <source>
        <dbReference type="ARBA" id="ARBA00023186"/>
    </source>
</evidence>
<keyword evidence="5" id="KW-0143">Chaperone</keyword>
<feature type="domain" description="J" evidence="8">
    <location>
        <begin position="42"/>
        <end position="110"/>
    </location>
</feature>
<dbReference type="Pfam" id="PF00226">
    <property type="entry name" value="DnaJ"/>
    <property type="match status" value="1"/>
</dbReference>
<evidence type="ECO:0000256" key="3">
    <source>
        <dbReference type="ARBA" id="ARBA00022989"/>
    </source>
</evidence>
<dbReference type="GO" id="GO:0006457">
    <property type="term" value="P:protein folding"/>
    <property type="evidence" value="ECO:0007669"/>
    <property type="project" value="InterPro"/>
</dbReference>
<protein>
    <submittedName>
        <fullName evidence="9">DnaJ subfamily C member 25</fullName>
    </submittedName>
</protein>
<dbReference type="CDD" id="cd06257">
    <property type="entry name" value="DnaJ"/>
    <property type="match status" value="1"/>
</dbReference>
<feature type="chain" id="PRO_5026318561" evidence="7">
    <location>
        <begin position="30"/>
        <end position="354"/>
    </location>
</feature>
<evidence type="ECO:0000256" key="2">
    <source>
        <dbReference type="ARBA" id="ARBA00022692"/>
    </source>
</evidence>
<sequence length="354" mass="42235">MNLPKMFTTSPIFFIMVCLTMSMVDTVHAFKGIPGIYCGMENCYDVLGATKESSKDDITKLYRSLARRWHPDRFMNSDQKASATEKFRQIATAYEVLREDESRKDYNDMLDDPEHYYRHYYRYYRRVYGAKVDAHWVILGLISIISIYQYFVMHSRYNEAINYFLTVPKYRFKAIEMAKQKGLLPLSDKRNGRDPVTSAKVSRHRSKEEMREQEESIIRQVIEGNIDIRGGIAKPNLKNILWIQILRSPLILYDYLRWKIRWVYLFDIKGEPYGEDEQIYLISKYLGVSEDQLLSEENVDLMLKQELWIKEKFDAWKKRRDEEMRENLANKPGYKRYRRYLKKGGPGQITFLDD</sequence>
<reference evidence="9" key="1">
    <citation type="submission" date="2018-10" db="EMBL/GenBank/DDBJ databases">
        <title>Transcriptome assembly of Aceria tosichella (Wheat curl mite) Type 2.</title>
        <authorList>
            <person name="Scully E.D."/>
            <person name="Geib S.M."/>
            <person name="Palmer N.A."/>
            <person name="Gupta A.K."/>
            <person name="Sarath G."/>
            <person name="Tatineni S."/>
        </authorList>
    </citation>
    <scope>NUCLEOTIDE SEQUENCE</scope>
    <source>
        <strain evidence="9">LincolnNE</strain>
    </source>
</reference>
<dbReference type="SMART" id="SM00271">
    <property type="entry name" value="DnaJ"/>
    <property type="match status" value="1"/>
</dbReference>
<evidence type="ECO:0000259" key="8">
    <source>
        <dbReference type="PROSITE" id="PS50076"/>
    </source>
</evidence>
<feature type="signal peptide" evidence="7">
    <location>
        <begin position="1"/>
        <end position="29"/>
    </location>
</feature>
<organism evidence="9">
    <name type="scientific">Aceria tosichella</name>
    <name type="common">wheat curl mite</name>
    <dbReference type="NCBI Taxonomy" id="561515"/>
    <lineage>
        <taxon>Eukaryota</taxon>
        <taxon>Metazoa</taxon>
        <taxon>Ecdysozoa</taxon>
        <taxon>Arthropoda</taxon>
        <taxon>Chelicerata</taxon>
        <taxon>Arachnida</taxon>
        <taxon>Acari</taxon>
        <taxon>Acariformes</taxon>
        <taxon>Trombidiformes</taxon>
        <taxon>Prostigmata</taxon>
        <taxon>Eupodina</taxon>
        <taxon>Eriophyoidea</taxon>
        <taxon>Eriophyidae</taxon>
        <taxon>Eriophyinae</taxon>
        <taxon>Aceriini</taxon>
        <taxon>Aceria</taxon>
    </lineage>
</organism>
<dbReference type="AlphaFoldDB" id="A0A6G1SPL5"/>
<evidence type="ECO:0000256" key="4">
    <source>
        <dbReference type="ARBA" id="ARBA00023136"/>
    </source>
</evidence>
<dbReference type="InterPro" id="IPR036869">
    <property type="entry name" value="J_dom_sf"/>
</dbReference>
<accession>A0A6G1SPL5</accession>
<dbReference type="InterPro" id="IPR001623">
    <property type="entry name" value="DnaJ_domain"/>
</dbReference>
<dbReference type="GO" id="GO:0005789">
    <property type="term" value="C:endoplasmic reticulum membrane"/>
    <property type="evidence" value="ECO:0007669"/>
    <property type="project" value="TreeGrafter"/>
</dbReference>
<evidence type="ECO:0000313" key="9">
    <source>
        <dbReference type="EMBL" id="MDE51922.1"/>
    </source>
</evidence>
<keyword evidence="2" id="KW-0812">Transmembrane</keyword>
<dbReference type="SUPFAM" id="SSF46565">
    <property type="entry name" value="Chaperone J-domain"/>
    <property type="match status" value="1"/>
</dbReference>
<keyword evidence="7" id="KW-0732">Signal</keyword>
<dbReference type="Gene3D" id="1.10.287.110">
    <property type="entry name" value="DnaJ domain"/>
    <property type="match status" value="1"/>
</dbReference>
<dbReference type="EMBL" id="GGYP01007151">
    <property type="protein sequence ID" value="MDE51922.1"/>
    <property type="molecule type" value="Transcribed_RNA"/>
</dbReference>
<dbReference type="PANTHER" id="PTHR44176">
    <property type="entry name" value="DNAJ HOMOLOG SUBFAMILY C MEMBER 25"/>
    <property type="match status" value="1"/>
</dbReference>
<dbReference type="PROSITE" id="PS50076">
    <property type="entry name" value="DNAJ_2"/>
    <property type="match status" value="1"/>
</dbReference>
<dbReference type="PANTHER" id="PTHR44176:SF1">
    <property type="entry name" value="DNAJ HOMOLOG SUBFAMILY C MEMBER 25"/>
    <property type="match status" value="1"/>
</dbReference>